<organism evidence="4 5">
    <name type="scientific">Thermogutta terrifontis</name>
    <dbReference type="NCBI Taxonomy" id="1331910"/>
    <lineage>
        <taxon>Bacteria</taxon>
        <taxon>Pseudomonadati</taxon>
        <taxon>Planctomycetota</taxon>
        <taxon>Planctomycetia</taxon>
        <taxon>Pirellulales</taxon>
        <taxon>Thermoguttaceae</taxon>
        <taxon>Thermogutta</taxon>
    </lineage>
</organism>
<dbReference type="SUPFAM" id="SSF69318">
    <property type="entry name" value="Integrin alpha N-terminal domain"/>
    <property type="match status" value="1"/>
</dbReference>
<keyword evidence="1 2" id="KW-0732">Signal</keyword>
<dbReference type="EMBL" id="CP018477">
    <property type="protein sequence ID" value="ASV73150.1"/>
    <property type="molecule type" value="Genomic_DNA"/>
</dbReference>
<dbReference type="Proteomes" id="UP000215086">
    <property type="component" value="Chromosome"/>
</dbReference>
<dbReference type="PANTHER" id="PTHR16026:SF0">
    <property type="entry name" value="CARTILAGE ACIDIC PROTEIN 1"/>
    <property type="match status" value="1"/>
</dbReference>
<dbReference type="Pfam" id="PF07593">
    <property type="entry name" value="UnbV_ASPIC"/>
    <property type="match status" value="1"/>
</dbReference>
<feature type="domain" description="ASPIC/UnbV" evidence="3">
    <location>
        <begin position="476"/>
        <end position="542"/>
    </location>
</feature>
<dbReference type="KEGG" id="ttf:THTE_0548"/>
<dbReference type="Gene3D" id="2.130.10.130">
    <property type="entry name" value="Integrin alpha, N-terminal"/>
    <property type="match status" value="2"/>
</dbReference>
<evidence type="ECO:0000313" key="4">
    <source>
        <dbReference type="EMBL" id="ASV73150.1"/>
    </source>
</evidence>
<name>A0A286RB11_9BACT</name>
<dbReference type="InterPro" id="IPR011519">
    <property type="entry name" value="UnbV_ASPIC"/>
</dbReference>
<evidence type="ECO:0000259" key="3">
    <source>
        <dbReference type="Pfam" id="PF07593"/>
    </source>
</evidence>
<dbReference type="InterPro" id="IPR028994">
    <property type="entry name" value="Integrin_alpha_N"/>
</dbReference>
<accession>A0A286RB11</accession>
<feature type="signal peptide" evidence="2">
    <location>
        <begin position="1"/>
        <end position="20"/>
    </location>
</feature>
<sequence length="554" mass="60613">MMRSVAIILGFSLLATSAGAADKVRFRDVTAATGIDFVHTDGSSGNYFIIETVASGLATFDYDNDGLVDIYFLNGSALPGMKVDKPPCNRLYKNLGGFRFVDVTEKAGVGDTGYGLAVATADFDNDGDQDIYISNWGPNCFFRNNGDGTFTDVTRQTGTAAAFPDKAGAGVAFLDADRDGWLDLFVSNYLRFTTEMDVRAYWKGLRIYPDPSRFAVFPDMLFRNNRDGTFRDISEESGVNKHRGRGMGIVCADYDNDGDTDIFVNSDGPPGNSLLKNDGTGRFEDIGMLAGVAFDSAGLAHGAMGVDAGDYDNDGRLDFYVTSYQGQLATLYRNLGDDLFDDVTQLTGAGTRSLNQVTWGCTLADFNNDGFKDIFYVCGHLIDNIEQLDDTTSLAASPVLLLNDGTGKFVDVSMEAGLTMKSVGRGAAFDDLDNDGRLDVVILNTRRPPTILRNETMTSNHWLEVQLVGRQTNRDGVGSRVILQAGDLTQVDEVHSGRGYQSHYGMRLHFGLGHHQTVDRLEVRWLSGHVDVFKNIPADRRIVVTEGQGWREIR</sequence>
<gene>
    <name evidence="4" type="ORF">THTE_0548</name>
</gene>
<evidence type="ECO:0000256" key="2">
    <source>
        <dbReference type="SAM" id="SignalP"/>
    </source>
</evidence>
<dbReference type="InterPro" id="IPR027039">
    <property type="entry name" value="Crtac1"/>
</dbReference>
<dbReference type="InterPro" id="IPR013517">
    <property type="entry name" value="FG-GAP"/>
</dbReference>
<reference evidence="4 5" key="1">
    <citation type="journal article" name="Front. Microbiol.">
        <title>Sugar Metabolism of the First Thermophilic Planctomycete Thermogutta terrifontis: Comparative Genomic and Transcriptomic Approaches.</title>
        <authorList>
            <person name="Elcheninov A.G."/>
            <person name="Menzel P."/>
            <person name="Gudbergsdottir S.R."/>
            <person name="Slesarev A.I."/>
            <person name="Kadnikov V.V."/>
            <person name="Krogh A."/>
            <person name="Bonch-Osmolovskaya E.A."/>
            <person name="Peng X."/>
            <person name="Kublanov I.V."/>
        </authorList>
    </citation>
    <scope>NUCLEOTIDE SEQUENCE [LARGE SCALE GENOMIC DNA]</scope>
    <source>
        <strain evidence="4 5">R1</strain>
    </source>
</reference>
<dbReference type="Pfam" id="PF13517">
    <property type="entry name" value="FG-GAP_3"/>
    <property type="match status" value="2"/>
</dbReference>
<keyword evidence="5" id="KW-1185">Reference proteome</keyword>
<dbReference type="PANTHER" id="PTHR16026">
    <property type="entry name" value="CARTILAGE ACIDIC PROTEIN 1"/>
    <property type="match status" value="1"/>
</dbReference>
<feature type="chain" id="PRO_5013194064" description="ASPIC/UnbV domain-containing protein" evidence="2">
    <location>
        <begin position="21"/>
        <end position="554"/>
    </location>
</feature>
<dbReference type="AlphaFoldDB" id="A0A286RB11"/>
<evidence type="ECO:0000256" key="1">
    <source>
        <dbReference type="ARBA" id="ARBA00022729"/>
    </source>
</evidence>
<proteinExistence type="predicted"/>
<protein>
    <recommendedName>
        <fullName evidence="3">ASPIC/UnbV domain-containing protein</fullName>
    </recommendedName>
</protein>
<evidence type="ECO:0000313" key="5">
    <source>
        <dbReference type="Proteomes" id="UP000215086"/>
    </source>
</evidence>